<dbReference type="Proteomes" id="UP000314011">
    <property type="component" value="Unassembled WGS sequence"/>
</dbReference>
<feature type="region of interest" description="Disordered" evidence="1">
    <location>
        <begin position="1"/>
        <end position="47"/>
    </location>
</feature>
<accession>A0A5C5GDM7</accession>
<keyword evidence="4" id="KW-1185">Reference proteome</keyword>
<dbReference type="InterPro" id="IPR009683">
    <property type="entry name" value="Extensin-like_C"/>
</dbReference>
<dbReference type="Pfam" id="PF06904">
    <property type="entry name" value="Extensin-like_C"/>
    <property type="match status" value="1"/>
</dbReference>
<organism evidence="3 4">
    <name type="scientific">Pelagovum pacificum</name>
    <dbReference type="NCBI Taxonomy" id="2588711"/>
    <lineage>
        <taxon>Bacteria</taxon>
        <taxon>Pseudomonadati</taxon>
        <taxon>Pseudomonadota</taxon>
        <taxon>Alphaproteobacteria</taxon>
        <taxon>Rhodobacterales</taxon>
        <taxon>Paracoccaceae</taxon>
        <taxon>Pelagovum</taxon>
    </lineage>
</organism>
<dbReference type="EMBL" id="VFFF01000002">
    <property type="protein sequence ID" value="TNY31679.1"/>
    <property type="molecule type" value="Genomic_DNA"/>
</dbReference>
<feature type="compositionally biased region" description="Polar residues" evidence="1">
    <location>
        <begin position="1"/>
        <end position="10"/>
    </location>
</feature>
<dbReference type="OrthoDB" id="9809788at2"/>
<comment type="caution">
    <text evidence="3">The sequence shown here is derived from an EMBL/GenBank/DDBJ whole genome shotgun (WGS) entry which is preliminary data.</text>
</comment>
<evidence type="ECO:0000256" key="1">
    <source>
        <dbReference type="SAM" id="MobiDB-lite"/>
    </source>
</evidence>
<sequence length="254" mass="26247">MADSPQTSLFPQARPTDSVAAPAAAAEPAVTASPSGEAEAEASSDWYDVDVSSLAPARSLRPPERTDRVRIAAARLTEERRRGAVCGDVAIQGEAIGAVAGPGACGVEGAVRVTSVAGVALSTPATIDCRTATALKTWVERGVKPAIGGEGGGVQGLRVAGHYVCRGRNNVAGARLSEHSFGRAIDISGIRLQSGEVISVLNGWNSSGDGAQLRQMHQSACGIFGTILGPDANAAHRDHFHFDTARYRSGSYCR</sequence>
<evidence type="ECO:0000313" key="4">
    <source>
        <dbReference type="Proteomes" id="UP000314011"/>
    </source>
</evidence>
<feature type="domain" description="Extensin-like C-terminal" evidence="2">
    <location>
        <begin position="100"/>
        <end position="254"/>
    </location>
</feature>
<reference evidence="3 4" key="1">
    <citation type="submission" date="2019-06" db="EMBL/GenBank/DDBJ databases">
        <title>Genome of new Rhodobacteraceae sp. SM1903.</title>
        <authorList>
            <person name="Ren X."/>
        </authorList>
    </citation>
    <scope>NUCLEOTIDE SEQUENCE [LARGE SCALE GENOMIC DNA]</scope>
    <source>
        <strain evidence="3 4">SM1903</strain>
    </source>
</reference>
<name>A0A5C5GDM7_9RHOB</name>
<proteinExistence type="predicted"/>
<evidence type="ECO:0000313" key="3">
    <source>
        <dbReference type="EMBL" id="TNY31679.1"/>
    </source>
</evidence>
<feature type="compositionally biased region" description="Low complexity" evidence="1">
    <location>
        <begin position="13"/>
        <end position="44"/>
    </location>
</feature>
<evidence type="ECO:0000259" key="2">
    <source>
        <dbReference type="Pfam" id="PF06904"/>
    </source>
</evidence>
<protein>
    <submittedName>
        <fullName evidence="3">Extensin family protein</fullName>
    </submittedName>
</protein>
<gene>
    <name evidence="3" type="ORF">FHY64_14150</name>
</gene>
<dbReference type="AlphaFoldDB" id="A0A5C5GDM7"/>